<organism evidence="1 2">
    <name type="scientific">Pleurostoma richardsiae</name>
    <dbReference type="NCBI Taxonomy" id="41990"/>
    <lineage>
        <taxon>Eukaryota</taxon>
        <taxon>Fungi</taxon>
        <taxon>Dikarya</taxon>
        <taxon>Ascomycota</taxon>
        <taxon>Pezizomycotina</taxon>
        <taxon>Sordariomycetes</taxon>
        <taxon>Sordariomycetidae</taxon>
        <taxon>Calosphaeriales</taxon>
        <taxon>Pleurostomataceae</taxon>
        <taxon>Pleurostoma</taxon>
    </lineage>
</organism>
<proteinExistence type="predicted"/>
<keyword evidence="2" id="KW-1185">Reference proteome</keyword>
<name>A0AA38RP71_9PEZI</name>
<reference evidence="1" key="1">
    <citation type="submission" date="2022-07" db="EMBL/GenBank/DDBJ databases">
        <title>Fungi with potential for degradation of polypropylene.</title>
        <authorList>
            <person name="Gostincar C."/>
        </authorList>
    </citation>
    <scope>NUCLEOTIDE SEQUENCE</scope>
    <source>
        <strain evidence="1">EXF-13308</strain>
    </source>
</reference>
<comment type="caution">
    <text evidence="1">The sequence shown here is derived from an EMBL/GenBank/DDBJ whole genome shotgun (WGS) entry which is preliminary data.</text>
</comment>
<evidence type="ECO:0000313" key="2">
    <source>
        <dbReference type="Proteomes" id="UP001174694"/>
    </source>
</evidence>
<dbReference type="Proteomes" id="UP001174694">
    <property type="component" value="Unassembled WGS sequence"/>
</dbReference>
<gene>
    <name evidence="1" type="ORF">NKR23_g9860</name>
</gene>
<dbReference type="EMBL" id="JANBVO010000040">
    <property type="protein sequence ID" value="KAJ9136432.1"/>
    <property type="molecule type" value="Genomic_DNA"/>
</dbReference>
<protein>
    <submittedName>
        <fullName evidence="1">Uncharacterized protein</fullName>
    </submittedName>
</protein>
<dbReference type="AlphaFoldDB" id="A0AA38RP71"/>
<evidence type="ECO:0000313" key="1">
    <source>
        <dbReference type="EMBL" id="KAJ9136432.1"/>
    </source>
</evidence>
<sequence>MGRPSAAAPSSSYISSQHERLILELLPFATSAQFHEWLSGPYVRGSWQEFCRDFLSANPSAPEPDKAKTAQAARDAVKGKSPKYLAYHPEKQGWSAEDHHVRFIATVVADNMLTRLWSEDEFRKRGVDVAKAVYEVLSFLRGAALVNPPSYEA</sequence>
<accession>A0AA38RP71</accession>